<gene>
    <name evidence="2" type="ORF">SMTD_LOCUS8205</name>
</gene>
<feature type="compositionally biased region" description="Low complexity" evidence="1">
    <location>
        <begin position="31"/>
        <end position="44"/>
    </location>
</feature>
<dbReference type="AlphaFoldDB" id="A0A183P1G9"/>
<dbReference type="EMBL" id="UZAL01028759">
    <property type="protein sequence ID" value="VDP43505.1"/>
    <property type="molecule type" value="Genomic_DNA"/>
</dbReference>
<protein>
    <submittedName>
        <fullName evidence="2">Uncharacterized protein</fullName>
    </submittedName>
</protein>
<evidence type="ECO:0000313" key="3">
    <source>
        <dbReference type="Proteomes" id="UP000269396"/>
    </source>
</evidence>
<dbReference type="STRING" id="31246.A0A183P1G9"/>
<accession>A0A183P1G9</accession>
<reference evidence="2 3" key="1">
    <citation type="submission" date="2018-11" db="EMBL/GenBank/DDBJ databases">
        <authorList>
            <consortium name="Pathogen Informatics"/>
        </authorList>
    </citation>
    <scope>NUCLEOTIDE SEQUENCE [LARGE SCALE GENOMIC DNA]</scope>
    <source>
        <strain>Denwood</strain>
        <strain evidence="3">Zambia</strain>
    </source>
</reference>
<name>A0A183P1G9_9TREM</name>
<proteinExistence type="predicted"/>
<feature type="region of interest" description="Disordered" evidence="1">
    <location>
        <begin position="24"/>
        <end position="44"/>
    </location>
</feature>
<evidence type="ECO:0000256" key="1">
    <source>
        <dbReference type="SAM" id="MobiDB-lite"/>
    </source>
</evidence>
<evidence type="ECO:0000313" key="2">
    <source>
        <dbReference type="EMBL" id="VDP43505.1"/>
    </source>
</evidence>
<dbReference type="Proteomes" id="UP000269396">
    <property type="component" value="Unassembled WGS sequence"/>
</dbReference>
<organism evidence="2 3">
    <name type="scientific">Schistosoma mattheei</name>
    <dbReference type="NCBI Taxonomy" id="31246"/>
    <lineage>
        <taxon>Eukaryota</taxon>
        <taxon>Metazoa</taxon>
        <taxon>Spiralia</taxon>
        <taxon>Lophotrochozoa</taxon>
        <taxon>Platyhelminthes</taxon>
        <taxon>Trematoda</taxon>
        <taxon>Digenea</taxon>
        <taxon>Strigeidida</taxon>
        <taxon>Schistosomatoidea</taxon>
        <taxon>Schistosomatidae</taxon>
        <taxon>Schistosoma</taxon>
    </lineage>
</organism>
<keyword evidence="3" id="KW-1185">Reference proteome</keyword>
<sequence length="96" mass="10306">MLGSTHVSFIIKQLEAVCGTNTVNSSDGLESTSSSSPSSVVCTSSSPSHCNQLSSFNEQNILKSGNKRVKSSDVRVCDNEIHRMVPSKVLFLSEID</sequence>